<protein>
    <submittedName>
        <fullName evidence="2">NUDIX domain-containing protein</fullName>
    </submittedName>
</protein>
<dbReference type="AlphaFoldDB" id="A0A1G9TPP2"/>
<dbReference type="Pfam" id="PF00293">
    <property type="entry name" value="NUDIX"/>
    <property type="match status" value="1"/>
</dbReference>
<dbReference type="SUPFAM" id="SSF55811">
    <property type="entry name" value="Nudix"/>
    <property type="match status" value="1"/>
</dbReference>
<accession>A0A1G9TPP2</accession>
<dbReference type="PROSITE" id="PS51462">
    <property type="entry name" value="NUDIX"/>
    <property type="match status" value="1"/>
</dbReference>
<keyword evidence="3" id="KW-1185">Reference proteome</keyword>
<reference evidence="3" key="1">
    <citation type="submission" date="2016-10" db="EMBL/GenBank/DDBJ databases">
        <authorList>
            <person name="Varghese N."/>
            <person name="Submissions S."/>
        </authorList>
    </citation>
    <scope>NUCLEOTIDE SEQUENCE [LARGE SCALE GENOMIC DNA]</scope>
    <source>
        <strain evidence="3">EPL6</strain>
    </source>
</reference>
<gene>
    <name evidence="2" type="ORF">SAMN05428957_106258</name>
</gene>
<dbReference type="STRING" id="1527607.SAMN05428957_106258"/>
<evidence type="ECO:0000313" key="2">
    <source>
        <dbReference type="EMBL" id="SDM49673.1"/>
    </source>
</evidence>
<sequence length="253" mass="26730">MPPTRLALLLQDEPIGSVAPGVLDEISLWPTYCKGLQLSKTQHAGRSAWRLCAANASAALNALALALRHVGRCGPWRGEQVAVHAADGRRLASIERGALRVLGIATQAVHLVGETPGGDWLWLQQRAASKATYPLAWDTLVGGMVADGDDVPGALARETAEEAGLALAQLQGLRPGGVLALAHPCDDGGPGCGWVAERVWWFRATLPQDLQPCNQDGEVHAFECLPGAEVRARLATGAFTPEAALVLAAWHGW</sequence>
<dbReference type="GO" id="GO:0003824">
    <property type="term" value="F:catalytic activity"/>
    <property type="evidence" value="ECO:0007669"/>
    <property type="project" value="UniProtKB-ARBA"/>
</dbReference>
<dbReference type="InterPro" id="IPR000086">
    <property type="entry name" value="NUDIX_hydrolase_dom"/>
</dbReference>
<feature type="domain" description="Nudix hydrolase" evidence="1">
    <location>
        <begin position="104"/>
        <end position="247"/>
    </location>
</feature>
<dbReference type="OrthoDB" id="5621792at2"/>
<name>A0A1G9TPP2_9BURK</name>
<dbReference type="EMBL" id="FNHP01000006">
    <property type="protein sequence ID" value="SDM49673.1"/>
    <property type="molecule type" value="Genomic_DNA"/>
</dbReference>
<dbReference type="InterPro" id="IPR015797">
    <property type="entry name" value="NUDIX_hydrolase-like_dom_sf"/>
</dbReference>
<dbReference type="Proteomes" id="UP000198552">
    <property type="component" value="Unassembled WGS sequence"/>
</dbReference>
<proteinExistence type="predicted"/>
<evidence type="ECO:0000313" key="3">
    <source>
        <dbReference type="Proteomes" id="UP000198552"/>
    </source>
</evidence>
<dbReference type="Gene3D" id="3.90.79.10">
    <property type="entry name" value="Nucleoside Triphosphate Pyrophosphohydrolase"/>
    <property type="match status" value="1"/>
</dbReference>
<dbReference type="CDD" id="cd03676">
    <property type="entry name" value="NUDIX_Tnr3_like"/>
    <property type="match status" value="1"/>
</dbReference>
<evidence type="ECO:0000259" key="1">
    <source>
        <dbReference type="PROSITE" id="PS51462"/>
    </source>
</evidence>
<organism evidence="2 3">
    <name type="scientific">Oryzisolibacter propanilivorax</name>
    <dbReference type="NCBI Taxonomy" id="1527607"/>
    <lineage>
        <taxon>Bacteria</taxon>
        <taxon>Pseudomonadati</taxon>
        <taxon>Pseudomonadota</taxon>
        <taxon>Betaproteobacteria</taxon>
        <taxon>Burkholderiales</taxon>
        <taxon>Comamonadaceae</taxon>
        <taxon>Oryzisolibacter</taxon>
    </lineage>
</organism>